<sequence>MANRKGTLHGNRRLARVFAVLLLVVGIGAATGLGTRASADACAPVDVVVARGTGEPGWLGAVVGDPLFGTLRQVLPAGASAYAVRYPADLLAPSSLSDGTRDMTRHLVEQSARCPHQRFLLVGYSQGAVVTHGVLGTGFVTTVPGVHPAPPALAPRIAAVLLFGDPLRLAGWGVPGHYAERTGNYCAGGDPVCSSGIDTGAHTLYGWAIRPAAHFAVSRI</sequence>
<evidence type="ECO:0000256" key="1">
    <source>
        <dbReference type="ARBA" id="ARBA00007534"/>
    </source>
</evidence>
<dbReference type="PANTHER" id="PTHR33630">
    <property type="entry name" value="CUTINASE RV1984C-RELATED-RELATED"/>
    <property type="match status" value="1"/>
</dbReference>
<name>A0A366DV22_9NOCA</name>
<dbReference type="InterPro" id="IPR029058">
    <property type="entry name" value="AB_hydrolase_fold"/>
</dbReference>
<dbReference type="SUPFAM" id="SSF53474">
    <property type="entry name" value="alpha/beta-Hydrolases"/>
    <property type="match status" value="1"/>
</dbReference>
<reference evidence="5 6" key="1">
    <citation type="submission" date="2018-06" db="EMBL/GenBank/DDBJ databases">
        <title>Genomic Encyclopedia of Type Strains, Phase IV (KMG-IV): sequencing the most valuable type-strain genomes for metagenomic binning, comparative biology and taxonomic classification.</title>
        <authorList>
            <person name="Goeker M."/>
        </authorList>
    </citation>
    <scope>NUCLEOTIDE SEQUENCE [LARGE SCALE GENOMIC DNA]</scope>
    <source>
        <strain evidence="5 6">DSM 44599</strain>
    </source>
</reference>
<evidence type="ECO:0000313" key="6">
    <source>
        <dbReference type="Proteomes" id="UP000252586"/>
    </source>
</evidence>
<evidence type="ECO:0000313" key="5">
    <source>
        <dbReference type="EMBL" id="RBO93765.1"/>
    </source>
</evidence>
<organism evidence="5 6">
    <name type="scientific">Nocardia puris</name>
    <dbReference type="NCBI Taxonomy" id="208602"/>
    <lineage>
        <taxon>Bacteria</taxon>
        <taxon>Bacillati</taxon>
        <taxon>Actinomycetota</taxon>
        <taxon>Actinomycetes</taxon>
        <taxon>Mycobacteriales</taxon>
        <taxon>Nocardiaceae</taxon>
        <taxon>Nocardia</taxon>
    </lineage>
</organism>
<evidence type="ECO:0000256" key="2">
    <source>
        <dbReference type="ARBA" id="ARBA00022487"/>
    </source>
</evidence>
<dbReference type="AlphaFoldDB" id="A0A366DV22"/>
<evidence type="ECO:0000256" key="4">
    <source>
        <dbReference type="ARBA" id="ARBA00023157"/>
    </source>
</evidence>
<dbReference type="STRING" id="1210090.GCA_001613185_00440"/>
<dbReference type="InterPro" id="IPR000675">
    <property type="entry name" value="Cutinase/axe"/>
</dbReference>
<keyword evidence="4" id="KW-1015">Disulfide bond</keyword>
<protein>
    <submittedName>
        <fullName evidence="5">Cutinase</fullName>
    </submittedName>
</protein>
<gene>
    <name evidence="5" type="ORF">DFR74_102182</name>
</gene>
<dbReference type="OrthoDB" id="3690529at2"/>
<accession>A0A366DV22</accession>
<dbReference type="Pfam" id="PF01083">
    <property type="entry name" value="Cutinase"/>
    <property type="match status" value="1"/>
</dbReference>
<comment type="similarity">
    <text evidence="1">Belongs to the cutinase family.</text>
</comment>
<keyword evidence="3" id="KW-0378">Hydrolase</keyword>
<dbReference type="GO" id="GO:0052689">
    <property type="term" value="F:carboxylic ester hydrolase activity"/>
    <property type="evidence" value="ECO:0007669"/>
    <property type="project" value="UniProtKB-KW"/>
</dbReference>
<dbReference type="PANTHER" id="PTHR33630:SF9">
    <property type="entry name" value="CUTINASE 4"/>
    <property type="match status" value="1"/>
</dbReference>
<keyword evidence="6" id="KW-1185">Reference proteome</keyword>
<evidence type="ECO:0000256" key="3">
    <source>
        <dbReference type="ARBA" id="ARBA00022801"/>
    </source>
</evidence>
<dbReference type="Proteomes" id="UP000252586">
    <property type="component" value="Unassembled WGS sequence"/>
</dbReference>
<keyword evidence="2" id="KW-0719">Serine esterase</keyword>
<dbReference type="RefSeq" id="WP_113975032.1">
    <property type="nucleotide sequence ID" value="NZ_CP107943.1"/>
</dbReference>
<comment type="caution">
    <text evidence="5">The sequence shown here is derived from an EMBL/GenBank/DDBJ whole genome shotgun (WGS) entry which is preliminary data.</text>
</comment>
<proteinExistence type="inferred from homology"/>
<dbReference type="EMBL" id="QNRE01000002">
    <property type="protein sequence ID" value="RBO93765.1"/>
    <property type="molecule type" value="Genomic_DNA"/>
</dbReference>
<dbReference type="SMART" id="SM01110">
    <property type="entry name" value="Cutinase"/>
    <property type="match status" value="1"/>
</dbReference>
<dbReference type="Gene3D" id="3.40.50.1820">
    <property type="entry name" value="alpha/beta hydrolase"/>
    <property type="match status" value="1"/>
</dbReference>